<reference evidence="1 2" key="1">
    <citation type="journal article" date="2011" name="J. Bacteriol.">
        <title>Comparative genomics of 28 Salmonella enterica isolates: evidence for CRISPR-mediated adaptive sublineage evolution.</title>
        <authorList>
            <person name="Fricke W.F."/>
            <person name="Mammel M.K."/>
            <person name="McDermott P.F."/>
            <person name="Tartera C."/>
            <person name="White D.G."/>
            <person name="Leclerc J.E."/>
            <person name="Ravel J."/>
            <person name="Cebula T.A."/>
        </authorList>
    </citation>
    <scope>NUCLEOTIDE SEQUENCE [LARGE SCALE GENOMIC DNA]</scope>
    <source>
        <strain evidence="1 2">SL476</strain>
        <plasmid evidence="1 2">pSL476_91</plasmid>
    </source>
</reference>
<accession>A0A6C6ZGN6</accession>
<dbReference type="Proteomes" id="UP000001866">
    <property type="component" value="Plasmid pSL476_91"/>
</dbReference>
<dbReference type="EMBL" id="CP001118">
    <property type="protein sequence ID" value="ACF65746.1"/>
    <property type="molecule type" value="Genomic_DNA"/>
</dbReference>
<evidence type="ECO:0000313" key="1">
    <source>
        <dbReference type="EMBL" id="ACF65746.1"/>
    </source>
</evidence>
<name>A0A6C6ZGN6_SALHS</name>
<gene>
    <name evidence="1" type="ordered locus">SeHA_A0028</name>
</gene>
<dbReference type="AlphaFoldDB" id="A0A6C6ZGN6"/>
<proteinExistence type="predicted"/>
<protein>
    <submittedName>
        <fullName evidence="1">Uncharacterized protein</fullName>
    </submittedName>
</protein>
<keyword evidence="1" id="KW-0614">Plasmid</keyword>
<dbReference type="KEGG" id="seh:SeHA_A0028"/>
<organism evidence="1 2">
    <name type="scientific">Salmonella heidelberg (strain SL476)</name>
    <dbReference type="NCBI Taxonomy" id="454169"/>
    <lineage>
        <taxon>Bacteria</taxon>
        <taxon>Pseudomonadati</taxon>
        <taxon>Pseudomonadota</taxon>
        <taxon>Gammaproteobacteria</taxon>
        <taxon>Enterobacterales</taxon>
        <taxon>Enterobacteriaceae</taxon>
        <taxon>Salmonella</taxon>
    </lineage>
</organism>
<evidence type="ECO:0000313" key="2">
    <source>
        <dbReference type="Proteomes" id="UP000001866"/>
    </source>
</evidence>
<sequence length="37" mass="4144">MLTGCGAVRRGRKIRNLGFSDLRKGSEQKTDSEAYEL</sequence>
<geneLocation type="plasmid" evidence="1 2">
    <name>pSL476_91</name>
</geneLocation>